<sequence>MLVSLARHRLRLLRVAHPHKSVRRNTRPLATSPPLSSTTADATTNSLQAQLPGTVPPHSSYVFLHTPNPPIAYPARYTTPVQRGLLGELVHTGGSVNFCWSENGPSYYLRPEGEEDIARGKVEVPCVSMENVCDVGRMLREHSLPLSSGESAPVSEDIHVYVCTHMARDCRCGNTGSAVVRAFREKLGRRLERDAWDPSTRVKLAESAHVGGHQYAANMLVYPHGEWLGLVKPEDVPDILDTILSIPAPPVRLDEKPMCPSHWRGRMGLSKEAQVELFMRYCR</sequence>
<reference evidence="2 3" key="1">
    <citation type="submission" date="2014-04" db="EMBL/GenBank/DDBJ databases">
        <authorList>
            <consortium name="DOE Joint Genome Institute"/>
            <person name="Kuo A."/>
            <person name="Kohler A."/>
            <person name="Nagy L.G."/>
            <person name="Floudas D."/>
            <person name="Copeland A."/>
            <person name="Barry K.W."/>
            <person name="Cichocki N."/>
            <person name="Veneault-Fourrey C."/>
            <person name="LaButti K."/>
            <person name="Lindquist E.A."/>
            <person name="Lipzen A."/>
            <person name="Lundell T."/>
            <person name="Morin E."/>
            <person name="Murat C."/>
            <person name="Sun H."/>
            <person name="Tunlid A."/>
            <person name="Henrissat B."/>
            <person name="Grigoriev I.V."/>
            <person name="Hibbett D.S."/>
            <person name="Martin F."/>
            <person name="Nordberg H.P."/>
            <person name="Cantor M.N."/>
            <person name="Hua S.X."/>
        </authorList>
    </citation>
    <scope>NUCLEOTIDE SEQUENCE [LARGE SCALE GENOMIC DNA]</scope>
    <source>
        <strain evidence="2 3">Foug A</strain>
    </source>
</reference>
<dbReference type="InParanoid" id="A0A0C3D517"/>
<evidence type="ECO:0000256" key="1">
    <source>
        <dbReference type="SAM" id="MobiDB-lite"/>
    </source>
</evidence>
<dbReference type="Pfam" id="PF06999">
    <property type="entry name" value="Suc_Fer-like"/>
    <property type="match status" value="1"/>
</dbReference>
<dbReference type="InterPro" id="IPR009737">
    <property type="entry name" value="Aim32/Apd1-like"/>
</dbReference>
<dbReference type="EMBL" id="KN822279">
    <property type="protein sequence ID" value="KIM51166.1"/>
    <property type="molecule type" value="Genomic_DNA"/>
</dbReference>
<dbReference type="SUPFAM" id="SSF52833">
    <property type="entry name" value="Thioredoxin-like"/>
    <property type="match status" value="1"/>
</dbReference>
<feature type="compositionally biased region" description="Polar residues" evidence="1">
    <location>
        <begin position="33"/>
        <end position="43"/>
    </location>
</feature>
<dbReference type="Proteomes" id="UP000053989">
    <property type="component" value="Unassembled WGS sequence"/>
</dbReference>
<feature type="region of interest" description="Disordered" evidence="1">
    <location>
        <begin position="18"/>
        <end position="43"/>
    </location>
</feature>
<dbReference type="PANTHER" id="PTHR31902:SF14">
    <property type="entry name" value="ACTIN PATCHES DISTAL PROTEIN 1"/>
    <property type="match status" value="1"/>
</dbReference>
<dbReference type="HOGENOM" id="CLU_092126_0_0_1"/>
<dbReference type="PANTHER" id="PTHR31902">
    <property type="entry name" value="ACTIN PATCHES DISTAL PROTEIN 1"/>
    <property type="match status" value="1"/>
</dbReference>
<dbReference type="OrthoDB" id="10253744at2759"/>
<gene>
    <name evidence="2" type="ORF">SCLCIDRAFT_1224759</name>
</gene>
<reference evidence="3" key="2">
    <citation type="submission" date="2015-01" db="EMBL/GenBank/DDBJ databases">
        <title>Evolutionary Origins and Diversification of the Mycorrhizal Mutualists.</title>
        <authorList>
            <consortium name="DOE Joint Genome Institute"/>
            <consortium name="Mycorrhizal Genomics Consortium"/>
            <person name="Kohler A."/>
            <person name="Kuo A."/>
            <person name="Nagy L.G."/>
            <person name="Floudas D."/>
            <person name="Copeland A."/>
            <person name="Barry K.W."/>
            <person name="Cichocki N."/>
            <person name="Veneault-Fourrey C."/>
            <person name="LaButti K."/>
            <person name="Lindquist E.A."/>
            <person name="Lipzen A."/>
            <person name="Lundell T."/>
            <person name="Morin E."/>
            <person name="Murat C."/>
            <person name="Riley R."/>
            <person name="Ohm R."/>
            <person name="Sun H."/>
            <person name="Tunlid A."/>
            <person name="Henrissat B."/>
            <person name="Grigoriev I.V."/>
            <person name="Hibbett D.S."/>
            <person name="Martin F."/>
        </authorList>
    </citation>
    <scope>NUCLEOTIDE SEQUENCE [LARGE SCALE GENOMIC DNA]</scope>
    <source>
        <strain evidence="3">Foug A</strain>
    </source>
</reference>
<accession>A0A0C3D517</accession>
<organism evidence="2 3">
    <name type="scientific">Scleroderma citrinum Foug A</name>
    <dbReference type="NCBI Taxonomy" id="1036808"/>
    <lineage>
        <taxon>Eukaryota</taxon>
        <taxon>Fungi</taxon>
        <taxon>Dikarya</taxon>
        <taxon>Basidiomycota</taxon>
        <taxon>Agaricomycotina</taxon>
        <taxon>Agaricomycetes</taxon>
        <taxon>Agaricomycetidae</taxon>
        <taxon>Boletales</taxon>
        <taxon>Sclerodermatineae</taxon>
        <taxon>Sclerodermataceae</taxon>
        <taxon>Scleroderma</taxon>
    </lineage>
</organism>
<evidence type="ECO:0000313" key="2">
    <source>
        <dbReference type="EMBL" id="KIM51166.1"/>
    </source>
</evidence>
<dbReference type="InterPro" id="IPR036249">
    <property type="entry name" value="Thioredoxin-like_sf"/>
</dbReference>
<evidence type="ECO:0000313" key="3">
    <source>
        <dbReference type="Proteomes" id="UP000053989"/>
    </source>
</evidence>
<proteinExistence type="predicted"/>
<dbReference type="Gene3D" id="3.40.30.10">
    <property type="entry name" value="Glutaredoxin"/>
    <property type="match status" value="1"/>
</dbReference>
<name>A0A0C3D517_9AGAM</name>
<protein>
    <submittedName>
        <fullName evidence="2">Uncharacterized protein</fullName>
    </submittedName>
</protein>
<dbReference type="AlphaFoldDB" id="A0A0C3D517"/>
<keyword evidence="3" id="KW-1185">Reference proteome</keyword>
<dbReference type="STRING" id="1036808.A0A0C3D517"/>
<dbReference type="CDD" id="cd03062">
    <property type="entry name" value="TRX_Fd_Sucrase"/>
    <property type="match status" value="1"/>
</dbReference>